<dbReference type="AlphaFoldDB" id="A0A1H1DWF3"/>
<dbReference type="RefSeq" id="WP_162842369.1">
    <property type="nucleotide sequence ID" value="NZ_FNKJ01000003.1"/>
</dbReference>
<dbReference type="SUPFAM" id="SSF55785">
    <property type="entry name" value="PYP-like sensor domain (PAS domain)"/>
    <property type="match status" value="1"/>
</dbReference>
<protein>
    <submittedName>
        <fullName evidence="2">MEKHLA domain-containing protein</fullName>
    </submittedName>
</protein>
<accession>A0A1H1DWF3</accession>
<keyword evidence="3" id="KW-1185">Reference proteome</keyword>
<evidence type="ECO:0000259" key="1">
    <source>
        <dbReference type="Pfam" id="PF08670"/>
    </source>
</evidence>
<organism evidence="2 3">
    <name type="scientific">Pseudomonas moorei</name>
    <dbReference type="NCBI Taxonomy" id="395599"/>
    <lineage>
        <taxon>Bacteria</taxon>
        <taxon>Pseudomonadati</taxon>
        <taxon>Pseudomonadota</taxon>
        <taxon>Gammaproteobacteria</taxon>
        <taxon>Pseudomonadales</taxon>
        <taxon>Pseudomonadaceae</taxon>
        <taxon>Pseudomonas</taxon>
    </lineage>
</organism>
<proteinExistence type="predicted"/>
<dbReference type="Proteomes" id="UP000199570">
    <property type="component" value="Unassembled WGS sequence"/>
</dbReference>
<reference evidence="3" key="1">
    <citation type="submission" date="2016-10" db="EMBL/GenBank/DDBJ databases">
        <authorList>
            <person name="Varghese N."/>
            <person name="Submissions S."/>
        </authorList>
    </citation>
    <scope>NUCLEOTIDE SEQUENCE [LARGE SCALE GENOMIC DNA]</scope>
    <source>
        <strain evidence="3">BS3775</strain>
    </source>
</reference>
<dbReference type="EMBL" id="FNKJ01000003">
    <property type="protein sequence ID" value="SDQ80805.1"/>
    <property type="molecule type" value="Genomic_DNA"/>
</dbReference>
<feature type="domain" description="MEKHLA" evidence="1">
    <location>
        <begin position="20"/>
        <end position="156"/>
    </location>
</feature>
<name>A0A1H1DWF3_9PSED</name>
<evidence type="ECO:0000313" key="3">
    <source>
        <dbReference type="Proteomes" id="UP000199570"/>
    </source>
</evidence>
<evidence type="ECO:0000313" key="2">
    <source>
        <dbReference type="EMBL" id="SDQ80805.1"/>
    </source>
</evidence>
<dbReference type="Gene3D" id="3.30.450.20">
    <property type="entry name" value="PAS domain"/>
    <property type="match status" value="1"/>
</dbReference>
<dbReference type="InterPro" id="IPR013978">
    <property type="entry name" value="MEKHLA"/>
</dbReference>
<dbReference type="InterPro" id="IPR035965">
    <property type="entry name" value="PAS-like_dom_sf"/>
</dbReference>
<sequence length="167" mass="19041">MIDRDGLERPIVAIDEYSAVEWLDRSYRHWTGENLPAPNSLKGAERLHWLHAHAPYSLLAHGSEADPCFFYANEQALTCFKYPREQFLGMPSRFSASPLDRAMRQTLLEQVSARGIAHGYSGYRVDRHGHPFMIHEGKVWTLIDRDGVHRGQAALFWPDAGRVGLID</sequence>
<gene>
    <name evidence="2" type="ORF">SAMN04490195_1926</name>
</gene>
<dbReference type="Pfam" id="PF08670">
    <property type="entry name" value="MEKHLA"/>
    <property type="match status" value="1"/>
</dbReference>